<keyword evidence="2" id="KW-1003">Cell membrane</keyword>
<feature type="transmembrane region" description="Helical" evidence="6">
    <location>
        <begin position="56"/>
        <end position="76"/>
    </location>
</feature>
<dbReference type="PANTHER" id="PTHR43124:SF3">
    <property type="entry name" value="CHLORAMPHENICOL EFFLUX PUMP RV0191"/>
    <property type="match status" value="1"/>
</dbReference>
<feature type="transmembrane region" description="Helical" evidence="6">
    <location>
        <begin position="108"/>
        <end position="130"/>
    </location>
</feature>
<feature type="transmembrane region" description="Helical" evidence="6">
    <location>
        <begin position="83"/>
        <end position="102"/>
    </location>
</feature>
<evidence type="ECO:0000313" key="8">
    <source>
        <dbReference type="EMBL" id="SMF18124.1"/>
    </source>
</evidence>
<evidence type="ECO:0000313" key="9">
    <source>
        <dbReference type="Proteomes" id="UP000192936"/>
    </source>
</evidence>
<feature type="transmembrane region" description="Helical" evidence="6">
    <location>
        <begin position="309"/>
        <end position="336"/>
    </location>
</feature>
<feature type="transmembrane region" description="Helical" evidence="6">
    <location>
        <begin position="170"/>
        <end position="190"/>
    </location>
</feature>
<evidence type="ECO:0000256" key="3">
    <source>
        <dbReference type="ARBA" id="ARBA00022692"/>
    </source>
</evidence>
<organism evidence="8 9">
    <name type="scientific">Azospirillum oryzae</name>
    <dbReference type="NCBI Taxonomy" id="286727"/>
    <lineage>
        <taxon>Bacteria</taxon>
        <taxon>Pseudomonadati</taxon>
        <taxon>Pseudomonadota</taxon>
        <taxon>Alphaproteobacteria</taxon>
        <taxon>Rhodospirillales</taxon>
        <taxon>Azospirillaceae</taxon>
        <taxon>Azospirillum</taxon>
    </lineage>
</organism>
<feature type="domain" description="Major facilitator superfamily (MFS) profile" evidence="7">
    <location>
        <begin position="18"/>
        <end position="395"/>
    </location>
</feature>
<feature type="transmembrane region" description="Helical" evidence="6">
    <location>
        <begin position="211"/>
        <end position="237"/>
    </location>
</feature>
<comment type="subcellular location">
    <subcellularLocation>
        <location evidence="1">Cell membrane</location>
        <topology evidence="1">Multi-pass membrane protein</topology>
    </subcellularLocation>
</comment>
<evidence type="ECO:0000256" key="6">
    <source>
        <dbReference type="SAM" id="Phobius"/>
    </source>
</evidence>
<feature type="transmembrane region" description="Helical" evidence="6">
    <location>
        <begin position="372"/>
        <end position="389"/>
    </location>
</feature>
<evidence type="ECO:0000256" key="5">
    <source>
        <dbReference type="ARBA" id="ARBA00023136"/>
    </source>
</evidence>
<dbReference type="Pfam" id="PF07690">
    <property type="entry name" value="MFS_1"/>
    <property type="match status" value="1"/>
</dbReference>
<dbReference type="InterPro" id="IPR020846">
    <property type="entry name" value="MFS_dom"/>
</dbReference>
<feature type="transmembrane region" description="Helical" evidence="6">
    <location>
        <begin position="249"/>
        <end position="268"/>
    </location>
</feature>
<dbReference type="GO" id="GO:0005886">
    <property type="term" value="C:plasma membrane"/>
    <property type="evidence" value="ECO:0007669"/>
    <property type="project" value="UniProtKB-SubCell"/>
</dbReference>
<keyword evidence="5 6" id="KW-0472">Membrane</keyword>
<accession>A0A1X7DMA1</accession>
<dbReference type="GO" id="GO:0022857">
    <property type="term" value="F:transmembrane transporter activity"/>
    <property type="evidence" value="ECO:0007669"/>
    <property type="project" value="InterPro"/>
</dbReference>
<feature type="transmembrane region" description="Helical" evidence="6">
    <location>
        <begin position="142"/>
        <end position="164"/>
    </location>
</feature>
<dbReference type="STRING" id="286727.SAMN02982917_0700"/>
<keyword evidence="3 6" id="KW-0812">Transmembrane</keyword>
<evidence type="ECO:0000256" key="4">
    <source>
        <dbReference type="ARBA" id="ARBA00022989"/>
    </source>
</evidence>
<evidence type="ECO:0000256" key="2">
    <source>
        <dbReference type="ARBA" id="ARBA00022475"/>
    </source>
</evidence>
<evidence type="ECO:0000256" key="1">
    <source>
        <dbReference type="ARBA" id="ARBA00004651"/>
    </source>
</evidence>
<sequence>MTAGPNRPARMPGRVNLIASAFALTALTYGLARFAYGLLLPEIREDLSLSATAAGWIGGGAFAAYCIGIVAAFMTVPRLGERGVTTLAGLTATCGLALVAIAQSGWSLGIATLLAGLSTGLTSPPLAAAVARCLDDVDRPKANGAINAGTAAGIIFSGIAVMAFPGGWRGLYGLFAAIGAAVTIWLWFAMPAGPRKAATSSGSGGTLMRSGVGGLCASAFLMGAASTSIWTFGASIMRDELAIADGRIALAWIVLGAAGVAGAGTGLLTARLGIGTVHRAALSAMALALIGLAWAPGMAPDMAPGTPMIAFAVMGLFGVAYIVSSGAFLLWGIALFPDRPDFGLGLPFLMLALGQTTGSPLFGSVWESAGRATALLSFAALMGTAAIWTRAKATTPVTPAAWPRDSRQSGGG</sequence>
<keyword evidence="4 6" id="KW-1133">Transmembrane helix</keyword>
<dbReference type="InterPro" id="IPR050189">
    <property type="entry name" value="MFS_Efflux_Transporters"/>
</dbReference>
<feature type="transmembrane region" description="Helical" evidence="6">
    <location>
        <begin position="280"/>
        <end position="297"/>
    </location>
</feature>
<dbReference type="PROSITE" id="PS50850">
    <property type="entry name" value="MFS"/>
    <property type="match status" value="1"/>
</dbReference>
<dbReference type="PANTHER" id="PTHR43124">
    <property type="entry name" value="PURINE EFFLUX PUMP PBUE"/>
    <property type="match status" value="1"/>
</dbReference>
<dbReference type="SUPFAM" id="SSF103473">
    <property type="entry name" value="MFS general substrate transporter"/>
    <property type="match status" value="1"/>
</dbReference>
<name>A0A1X7DMA1_9PROT</name>
<dbReference type="Proteomes" id="UP000192936">
    <property type="component" value="Unassembled WGS sequence"/>
</dbReference>
<dbReference type="InterPro" id="IPR036259">
    <property type="entry name" value="MFS_trans_sf"/>
</dbReference>
<evidence type="ECO:0000259" key="7">
    <source>
        <dbReference type="PROSITE" id="PS50850"/>
    </source>
</evidence>
<gene>
    <name evidence="8" type="ORF">SAMN02982917_0700</name>
</gene>
<feature type="transmembrane region" description="Helical" evidence="6">
    <location>
        <begin position="348"/>
        <end position="366"/>
    </location>
</feature>
<proteinExistence type="predicted"/>
<protein>
    <submittedName>
        <fullName evidence="8">Predicted arabinose efflux permease, MFS family</fullName>
    </submittedName>
</protein>
<dbReference type="EMBL" id="FXAK01000001">
    <property type="protein sequence ID" value="SMF18124.1"/>
    <property type="molecule type" value="Genomic_DNA"/>
</dbReference>
<dbReference type="AlphaFoldDB" id="A0A1X7DMA1"/>
<dbReference type="RefSeq" id="WP_085082306.1">
    <property type="nucleotide sequence ID" value="NZ_FXAK01000001.1"/>
</dbReference>
<dbReference type="OrthoDB" id="2957247at2"/>
<dbReference type="Gene3D" id="1.20.1250.20">
    <property type="entry name" value="MFS general substrate transporter like domains"/>
    <property type="match status" value="1"/>
</dbReference>
<reference evidence="8 9" key="1">
    <citation type="submission" date="2017-04" db="EMBL/GenBank/DDBJ databases">
        <authorList>
            <person name="Afonso C.L."/>
            <person name="Miller P.J."/>
            <person name="Scott M.A."/>
            <person name="Spackman E."/>
            <person name="Goraichik I."/>
            <person name="Dimitrov K.M."/>
            <person name="Suarez D.L."/>
            <person name="Swayne D.E."/>
        </authorList>
    </citation>
    <scope>NUCLEOTIDE SEQUENCE [LARGE SCALE GENOMIC DNA]</scope>
    <source>
        <strain evidence="8 9">A2P</strain>
    </source>
</reference>
<dbReference type="InterPro" id="IPR011701">
    <property type="entry name" value="MFS"/>
</dbReference>